<comment type="caution">
    <text evidence="12">Lacks conserved residue(s) required for the propagation of feature annotation.</text>
</comment>
<evidence type="ECO:0000256" key="6">
    <source>
        <dbReference type="ARBA" id="ARBA00022801"/>
    </source>
</evidence>
<reference evidence="15 16" key="1">
    <citation type="journal article" date="2013" name="Genome Announc.">
        <title>Draft Genome Sequence of an Anaerobic and Extremophilic Bacterium, Caldanaerobacter yonseiensis, Isolated from a Geothermal Hot Stream.</title>
        <authorList>
            <person name="Lee S.J."/>
            <person name="Lee Y.J."/>
            <person name="Park G.S."/>
            <person name="Kim B.C."/>
            <person name="Lee S.J."/>
            <person name="Shin J.H."/>
            <person name="Lee D.W."/>
        </authorList>
    </citation>
    <scope>NUCLEOTIDE SEQUENCE [LARGE SCALE GENOMIC DNA]</scope>
    <source>
        <strain evidence="15 16">KB-1</strain>
    </source>
</reference>
<evidence type="ECO:0000256" key="5">
    <source>
        <dbReference type="ARBA" id="ARBA00022755"/>
    </source>
</evidence>
<evidence type="ECO:0000259" key="14">
    <source>
        <dbReference type="Pfam" id="PF02882"/>
    </source>
</evidence>
<evidence type="ECO:0000256" key="1">
    <source>
        <dbReference type="ARBA" id="ARBA00004777"/>
    </source>
</evidence>
<dbReference type="GO" id="GO:0006164">
    <property type="term" value="P:purine nucleotide biosynthetic process"/>
    <property type="evidence" value="ECO:0007669"/>
    <property type="project" value="UniProtKB-KW"/>
</dbReference>
<evidence type="ECO:0000256" key="2">
    <source>
        <dbReference type="ARBA" id="ARBA00011738"/>
    </source>
</evidence>
<dbReference type="FunFam" id="3.40.50.720:FF:000094">
    <property type="entry name" value="Bifunctional protein FolD"/>
    <property type="match status" value="1"/>
</dbReference>
<evidence type="ECO:0000256" key="10">
    <source>
        <dbReference type="ARBA" id="ARBA00023167"/>
    </source>
</evidence>
<feature type="binding site" evidence="12">
    <location>
        <begin position="161"/>
        <end position="163"/>
    </location>
    <ligand>
        <name>NADP(+)</name>
        <dbReference type="ChEBI" id="CHEBI:58349"/>
    </ligand>
</feature>
<dbReference type="GO" id="GO:0005829">
    <property type="term" value="C:cytosol"/>
    <property type="evidence" value="ECO:0007669"/>
    <property type="project" value="TreeGrafter"/>
</dbReference>
<gene>
    <name evidence="12" type="primary">folD</name>
    <name evidence="15" type="ORF">O163_09355</name>
</gene>
<dbReference type="EC" id="3.5.4.9" evidence="12"/>
<dbReference type="PANTHER" id="PTHR48099">
    <property type="entry name" value="C-1-TETRAHYDROFOLATE SYNTHASE, CYTOPLASMIC-RELATED"/>
    <property type="match status" value="1"/>
</dbReference>
<dbReference type="GO" id="GO:0009086">
    <property type="term" value="P:methionine biosynthetic process"/>
    <property type="evidence" value="ECO:0007669"/>
    <property type="project" value="UniProtKB-KW"/>
</dbReference>
<dbReference type="Pfam" id="PF02882">
    <property type="entry name" value="THF_DHG_CYH_C"/>
    <property type="match status" value="1"/>
</dbReference>
<dbReference type="EMBL" id="AXDC01000026">
    <property type="protein sequence ID" value="ERM91693.1"/>
    <property type="molecule type" value="Genomic_DNA"/>
</dbReference>
<dbReference type="AlphaFoldDB" id="U5CNW5"/>
<feature type="domain" description="Tetrahydrofolate dehydrogenase/cyclohydrolase NAD(P)-binding" evidence="14">
    <location>
        <begin position="135"/>
        <end position="275"/>
    </location>
</feature>
<dbReference type="Pfam" id="PF00763">
    <property type="entry name" value="THF_DHG_CYH"/>
    <property type="match status" value="1"/>
</dbReference>
<comment type="pathway">
    <text evidence="1 12">One-carbon metabolism; tetrahydrofolate interconversion.</text>
</comment>
<evidence type="ECO:0000259" key="13">
    <source>
        <dbReference type="Pfam" id="PF00763"/>
    </source>
</evidence>
<dbReference type="EC" id="1.5.1.5" evidence="12"/>
<name>U5CNW5_CALSX</name>
<dbReference type="Gene3D" id="3.40.50.10860">
    <property type="entry name" value="Leucine Dehydrogenase, chain A, domain 1"/>
    <property type="match status" value="1"/>
</dbReference>
<dbReference type="SUPFAM" id="SSF51735">
    <property type="entry name" value="NAD(P)-binding Rossmann-fold domains"/>
    <property type="match status" value="1"/>
</dbReference>
<dbReference type="SUPFAM" id="SSF53223">
    <property type="entry name" value="Aminoacid dehydrogenase-like, N-terminal domain"/>
    <property type="match status" value="1"/>
</dbReference>
<dbReference type="HAMAP" id="MF_01576">
    <property type="entry name" value="THF_DHG_CYH"/>
    <property type="match status" value="1"/>
</dbReference>
<keyword evidence="4 12" id="KW-0028">Amino-acid biosynthesis</keyword>
<dbReference type="CDD" id="cd01080">
    <property type="entry name" value="NAD_bind_m-THF_DH_Cyclohyd"/>
    <property type="match status" value="1"/>
</dbReference>
<evidence type="ECO:0000256" key="9">
    <source>
        <dbReference type="ARBA" id="ARBA00023102"/>
    </source>
</evidence>
<evidence type="ECO:0000256" key="11">
    <source>
        <dbReference type="ARBA" id="ARBA00023268"/>
    </source>
</evidence>
<evidence type="ECO:0000256" key="7">
    <source>
        <dbReference type="ARBA" id="ARBA00022857"/>
    </source>
</evidence>
<comment type="catalytic activity">
    <reaction evidence="12">
        <text>(6R)-5,10-methylene-5,6,7,8-tetrahydrofolate + NADP(+) = (6R)-5,10-methenyltetrahydrofolate + NADPH</text>
        <dbReference type="Rhea" id="RHEA:22812"/>
        <dbReference type="ChEBI" id="CHEBI:15636"/>
        <dbReference type="ChEBI" id="CHEBI:57455"/>
        <dbReference type="ChEBI" id="CHEBI:57783"/>
        <dbReference type="ChEBI" id="CHEBI:58349"/>
        <dbReference type="EC" id="1.5.1.5"/>
    </reaction>
</comment>
<keyword evidence="7 12" id="KW-0521">NADP</keyword>
<evidence type="ECO:0000256" key="4">
    <source>
        <dbReference type="ARBA" id="ARBA00022605"/>
    </source>
</evidence>
<sequence>MKRMIIDGKEISNRIKEEVKREIQEFGYKPRLAILMAGDDESSKVYANSKVKACESVGIEAKVYYFSEKEEDKFFDTLQRLNEDKDTHGIMIEMPLPKGFDVDKVYDTINPYKDVDCISNYNMGRLFAGKPLFVPCTPKAIIHILENTGVDLEGKHAVVIGRSNILGKPVAKLLLDKNCTVTVCHSKTKDLAYHTKQADVLVVAAGKMNLVRGDMVKEGVVLIDAGINVHEGKIYGDADFESIKDKASYITPVPGGVGPVTTAMILKNTLEAFKYAVKSL</sequence>
<dbReference type="GO" id="GO:0000105">
    <property type="term" value="P:L-histidine biosynthetic process"/>
    <property type="evidence" value="ECO:0007669"/>
    <property type="project" value="UniProtKB-KW"/>
</dbReference>
<dbReference type="FunFam" id="3.40.50.10860:FF:000005">
    <property type="entry name" value="C-1-tetrahydrofolate synthase, cytoplasmic, putative"/>
    <property type="match status" value="1"/>
</dbReference>
<dbReference type="GO" id="GO:0004488">
    <property type="term" value="F:methylenetetrahydrofolate dehydrogenase (NADP+) activity"/>
    <property type="evidence" value="ECO:0007669"/>
    <property type="project" value="UniProtKB-UniRule"/>
</dbReference>
<keyword evidence="10 12" id="KW-0486">Methionine biosynthesis</keyword>
<accession>U5CNW5</accession>
<dbReference type="PATRIC" id="fig|1388761.3.peg.1883"/>
<dbReference type="PANTHER" id="PTHR48099:SF5">
    <property type="entry name" value="C-1-TETRAHYDROFOLATE SYNTHASE, CYTOPLASMIC"/>
    <property type="match status" value="1"/>
</dbReference>
<dbReference type="PRINTS" id="PR00085">
    <property type="entry name" value="THFDHDRGNASE"/>
</dbReference>
<feature type="domain" description="Tetrahydrofolate dehydrogenase/cyclohydrolase catalytic" evidence="13">
    <location>
        <begin position="6"/>
        <end position="116"/>
    </location>
</feature>
<comment type="similarity">
    <text evidence="12">Belongs to the tetrahydrofolate dehydrogenase/cyclohydrolase family.</text>
</comment>
<dbReference type="InterPro" id="IPR020630">
    <property type="entry name" value="THF_DH/CycHdrlase_cat_dom"/>
</dbReference>
<keyword evidence="3 12" id="KW-0554">One-carbon metabolism</keyword>
<keyword evidence="8 12" id="KW-0560">Oxidoreductase</keyword>
<evidence type="ECO:0000313" key="16">
    <source>
        <dbReference type="Proteomes" id="UP000016856"/>
    </source>
</evidence>
<comment type="subunit">
    <text evidence="2 12">Homodimer.</text>
</comment>
<dbReference type="UniPathway" id="UPA00193"/>
<dbReference type="GO" id="GO:0004477">
    <property type="term" value="F:methenyltetrahydrofolate cyclohydrolase activity"/>
    <property type="evidence" value="ECO:0007669"/>
    <property type="project" value="UniProtKB-UniRule"/>
</dbReference>
<dbReference type="Gene3D" id="3.40.50.720">
    <property type="entry name" value="NAD(P)-binding Rossmann-like Domain"/>
    <property type="match status" value="1"/>
</dbReference>
<dbReference type="GO" id="GO:0035999">
    <property type="term" value="P:tetrahydrofolate interconversion"/>
    <property type="evidence" value="ECO:0007669"/>
    <property type="project" value="UniProtKB-UniRule"/>
</dbReference>
<dbReference type="InterPro" id="IPR000672">
    <property type="entry name" value="THF_DH/CycHdrlase"/>
</dbReference>
<dbReference type="InterPro" id="IPR020631">
    <property type="entry name" value="THF_DH/CycHdrlase_NAD-bd_dom"/>
</dbReference>
<protein>
    <recommendedName>
        <fullName evidence="12">Bifunctional protein FolD</fullName>
    </recommendedName>
    <domain>
        <recommendedName>
            <fullName evidence="12">Methylenetetrahydrofolate dehydrogenase</fullName>
            <ecNumber evidence="12">1.5.1.5</ecNumber>
        </recommendedName>
    </domain>
    <domain>
        <recommendedName>
            <fullName evidence="12">Methenyltetrahydrofolate cyclohydrolase</fullName>
            <ecNumber evidence="12">3.5.4.9</ecNumber>
        </recommendedName>
    </domain>
</protein>
<keyword evidence="6 12" id="KW-0378">Hydrolase</keyword>
<comment type="function">
    <text evidence="12">Catalyzes the oxidation of 5,10-methylenetetrahydrofolate to 5,10-methenyltetrahydrofolate and then the hydrolysis of 5,10-methenyltetrahydrofolate to 10-formyltetrahydrofolate.</text>
</comment>
<evidence type="ECO:0000313" key="15">
    <source>
        <dbReference type="EMBL" id="ERM91693.1"/>
    </source>
</evidence>
<keyword evidence="5 12" id="KW-0658">Purine biosynthesis</keyword>
<comment type="caution">
    <text evidence="15">The sequence shown here is derived from an EMBL/GenBank/DDBJ whole genome shotgun (WGS) entry which is preliminary data.</text>
</comment>
<keyword evidence="9 12" id="KW-0368">Histidine biosynthesis</keyword>
<keyword evidence="11 12" id="KW-0511">Multifunctional enzyme</keyword>
<evidence type="ECO:0000256" key="3">
    <source>
        <dbReference type="ARBA" id="ARBA00022563"/>
    </source>
</evidence>
<feature type="binding site" evidence="12">
    <location>
        <position position="227"/>
    </location>
    <ligand>
        <name>NADP(+)</name>
        <dbReference type="ChEBI" id="CHEBI:58349"/>
    </ligand>
</feature>
<comment type="catalytic activity">
    <reaction evidence="12">
        <text>(6R)-5,10-methenyltetrahydrofolate + H2O = (6R)-10-formyltetrahydrofolate + H(+)</text>
        <dbReference type="Rhea" id="RHEA:23700"/>
        <dbReference type="ChEBI" id="CHEBI:15377"/>
        <dbReference type="ChEBI" id="CHEBI:15378"/>
        <dbReference type="ChEBI" id="CHEBI:57455"/>
        <dbReference type="ChEBI" id="CHEBI:195366"/>
        <dbReference type="EC" id="3.5.4.9"/>
    </reaction>
</comment>
<dbReference type="InterPro" id="IPR036291">
    <property type="entry name" value="NAD(P)-bd_dom_sf"/>
</dbReference>
<dbReference type="InterPro" id="IPR046346">
    <property type="entry name" value="Aminoacid_DH-like_N_sf"/>
</dbReference>
<evidence type="ECO:0000256" key="12">
    <source>
        <dbReference type="HAMAP-Rule" id="MF_01576"/>
    </source>
</evidence>
<proteinExistence type="inferred from homology"/>
<evidence type="ECO:0000256" key="8">
    <source>
        <dbReference type="ARBA" id="ARBA00023002"/>
    </source>
</evidence>
<dbReference type="Proteomes" id="UP000016856">
    <property type="component" value="Unassembled WGS sequence"/>
</dbReference>
<organism evidence="15 16">
    <name type="scientific">Caldanaerobacter subterraneus subsp. yonseiensis KB-1</name>
    <dbReference type="NCBI Taxonomy" id="1388761"/>
    <lineage>
        <taxon>Bacteria</taxon>
        <taxon>Bacillati</taxon>
        <taxon>Bacillota</taxon>
        <taxon>Clostridia</taxon>
        <taxon>Thermoanaerobacterales</taxon>
        <taxon>Thermoanaerobacteraceae</taxon>
        <taxon>Caldanaerobacter</taxon>
    </lineage>
</organism>